<dbReference type="EMBL" id="LVLJ01001470">
    <property type="protein sequence ID" value="OAE29383.1"/>
    <property type="molecule type" value="Genomic_DNA"/>
</dbReference>
<feature type="region of interest" description="Disordered" evidence="1">
    <location>
        <begin position="92"/>
        <end position="204"/>
    </location>
</feature>
<protein>
    <submittedName>
        <fullName evidence="2">Uncharacterized protein</fullName>
    </submittedName>
</protein>
<name>A0A176W9M1_MARPO</name>
<sequence>MYIHTGVCHGCAIGTLSHTSILYNIQFENQDQPTTSGFQRDLDINLKRLFQAPIVILLLLQTFHMLEISVFVGKLWQDHSLRAVEGARGGDDRLAGGGRLGGRGGGGGGLGGGQATGRDGSGEAGGGARGAAIGAPREDCARLGWDDRSPSSRKPTSTQSQQVHRDGDDCRFLRAHRMRNQNKRRNEKQNKLHSDQIVSRYAHL</sequence>
<feature type="compositionally biased region" description="Basic and acidic residues" evidence="1">
    <location>
        <begin position="136"/>
        <end position="150"/>
    </location>
</feature>
<feature type="compositionally biased region" description="Basic and acidic residues" evidence="1">
    <location>
        <begin position="163"/>
        <end position="172"/>
    </location>
</feature>
<evidence type="ECO:0000256" key="1">
    <source>
        <dbReference type="SAM" id="MobiDB-lite"/>
    </source>
</evidence>
<dbReference type="AlphaFoldDB" id="A0A176W9M1"/>
<proteinExistence type="predicted"/>
<feature type="compositionally biased region" description="Gly residues" evidence="1">
    <location>
        <begin position="95"/>
        <end position="115"/>
    </location>
</feature>
<feature type="compositionally biased region" description="Basic residues" evidence="1">
    <location>
        <begin position="173"/>
        <end position="186"/>
    </location>
</feature>
<feature type="compositionally biased region" description="Polar residues" evidence="1">
    <location>
        <begin position="152"/>
        <end position="162"/>
    </location>
</feature>
<evidence type="ECO:0000313" key="2">
    <source>
        <dbReference type="EMBL" id="OAE29383.1"/>
    </source>
</evidence>
<accession>A0A176W9M1</accession>
<comment type="caution">
    <text evidence="2">The sequence shown here is derived from an EMBL/GenBank/DDBJ whole genome shotgun (WGS) entry which is preliminary data.</text>
</comment>
<keyword evidence="3" id="KW-1185">Reference proteome</keyword>
<organism evidence="2 3">
    <name type="scientific">Marchantia polymorpha subsp. ruderalis</name>
    <dbReference type="NCBI Taxonomy" id="1480154"/>
    <lineage>
        <taxon>Eukaryota</taxon>
        <taxon>Viridiplantae</taxon>
        <taxon>Streptophyta</taxon>
        <taxon>Embryophyta</taxon>
        <taxon>Marchantiophyta</taxon>
        <taxon>Marchantiopsida</taxon>
        <taxon>Marchantiidae</taxon>
        <taxon>Marchantiales</taxon>
        <taxon>Marchantiaceae</taxon>
        <taxon>Marchantia</taxon>
    </lineage>
</organism>
<evidence type="ECO:0000313" key="3">
    <source>
        <dbReference type="Proteomes" id="UP000077202"/>
    </source>
</evidence>
<gene>
    <name evidence="2" type="ORF">AXG93_4831s1440</name>
</gene>
<reference evidence="2" key="1">
    <citation type="submission" date="2016-03" db="EMBL/GenBank/DDBJ databases">
        <title>Mechanisms controlling the formation of the plant cell surface in tip-growing cells are functionally conserved among land plants.</title>
        <authorList>
            <person name="Honkanen S."/>
            <person name="Jones V.A."/>
            <person name="Morieri G."/>
            <person name="Champion C."/>
            <person name="Hetherington A.J."/>
            <person name="Kelly S."/>
            <person name="Saint-Marcoux D."/>
            <person name="Proust H."/>
            <person name="Prescott H."/>
            <person name="Dolan L."/>
        </authorList>
    </citation>
    <scope>NUCLEOTIDE SEQUENCE [LARGE SCALE GENOMIC DNA]</scope>
    <source>
        <tissue evidence="2">Whole gametophyte</tissue>
    </source>
</reference>
<dbReference type="Proteomes" id="UP000077202">
    <property type="component" value="Unassembled WGS sequence"/>
</dbReference>